<dbReference type="EMBL" id="FN645454">
    <property type="protein sequence ID" value="CBI76757.1"/>
    <property type="molecule type" value="Genomic_DNA"/>
</dbReference>
<dbReference type="InterPro" id="IPR003439">
    <property type="entry name" value="ABC_transporter-like_ATP-bd"/>
</dbReference>
<dbReference type="HOGENOM" id="CLU_000604_1_11_5"/>
<sequence>MRLQFDNVTLGYINRIVIKKFSAKLTTGSLIAITGDNGSGKSTFLKTIAGLIKPISGKITKSTRSRIAYLGQYCDIDRTFPIDVETLLKMGLWSFCGLWKSQRSYQYKIQNALEIVGLTALAHHPLGTLSSGQLQRALFARIIVQDSDIILLDEPFNGIDLKTQNDLLTLITQWRQQGRTILIALHEPFIVQKYFPQTIHINKQHVFYGETTQLLSTNNHLVTPSLISNFFHINPQEQAFSVK</sequence>
<keyword evidence="2" id="KW-0813">Transport</keyword>
<dbReference type="RefSeq" id="WP_013545385.1">
    <property type="nucleotide sequence ID" value="NC_014932.1"/>
</dbReference>
<dbReference type="GO" id="GO:0005524">
    <property type="term" value="F:ATP binding"/>
    <property type="evidence" value="ECO:0007669"/>
    <property type="project" value="UniProtKB-KW"/>
</dbReference>
<organism evidence="8 9">
    <name type="scientific">Bartonella clarridgeiae (strain CCUG 45776 / CIP 104772 / 73)</name>
    <dbReference type="NCBI Taxonomy" id="696125"/>
    <lineage>
        <taxon>Bacteria</taxon>
        <taxon>Pseudomonadati</taxon>
        <taxon>Pseudomonadota</taxon>
        <taxon>Alphaproteobacteria</taxon>
        <taxon>Hyphomicrobiales</taxon>
        <taxon>Bartonellaceae</taxon>
        <taxon>Bartonella</taxon>
    </lineage>
</organism>
<dbReference type="SMART" id="SM00382">
    <property type="entry name" value="AAA"/>
    <property type="match status" value="1"/>
</dbReference>
<keyword evidence="9" id="KW-1185">Reference proteome</keyword>
<dbReference type="InterPro" id="IPR027417">
    <property type="entry name" value="P-loop_NTPase"/>
</dbReference>
<gene>
    <name evidence="8" type="ordered locus">BARCL_1076</name>
</gene>
<keyword evidence="6" id="KW-0406">Ion transport</keyword>
<evidence type="ECO:0000256" key="1">
    <source>
        <dbReference type="ARBA" id="ARBA00005417"/>
    </source>
</evidence>
<dbReference type="CDD" id="cd03235">
    <property type="entry name" value="ABC_Metallic_Cations"/>
    <property type="match status" value="1"/>
</dbReference>
<evidence type="ECO:0000256" key="5">
    <source>
        <dbReference type="ARBA" id="ARBA00022906"/>
    </source>
</evidence>
<dbReference type="PROSITE" id="PS50893">
    <property type="entry name" value="ABC_TRANSPORTER_2"/>
    <property type="match status" value="1"/>
</dbReference>
<dbReference type="InterPro" id="IPR050153">
    <property type="entry name" value="Metal_Ion_Import_ABC"/>
</dbReference>
<dbReference type="SUPFAM" id="SSF52540">
    <property type="entry name" value="P-loop containing nucleoside triphosphate hydrolases"/>
    <property type="match status" value="1"/>
</dbReference>
<dbReference type="Gene3D" id="3.40.50.300">
    <property type="entry name" value="P-loop containing nucleotide triphosphate hydrolases"/>
    <property type="match status" value="1"/>
</dbReference>
<dbReference type="eggNOG" id="COG1121">
    <property type="taxonomic scope" value="Bacteria"/>
</dbReference>
<dbReference type="InterPro" id="IPR003593">
    <property type="entry name" value="AAA+_ATPase"/>
</dbReference>
<dbReference type="AlphaFoldDB" id="E6YIR9"/>
<keyword evidence="3" id="KW-0547">Nucleotide-binding</keyword>
<evidence type="ECO:0000256" key="2">
    <source>
        <dbReference type="ARBA" id="ARBA00022448"/>
    </source>
</evidence>
<reference evidence="8 9" key="2">
    <citation type="journal article" date="2011" name="PLoS Genet.">
        <title>Parallel evolution of a type IV secretion system in radiating lineages of the host-restricted bacterial pathogen Bartonella.</title>
        <authorList>
            <person name="Engel P."/>
            <person name="Salzburger W."/>
            <person name="Liesch M."/>
            <person name="Chang C.C."/>
            <person name="Maruyama S."/>
            <person name="Lanz C."/>
            <person name="Calteau A."/>
            <person name="Lajus A."/>
            <person name="Medigue C."/>
            <person name="Schuster S.C."/>
            <person name="Dehio C."/>
        </authorList>
    </citation>
    <scope>NUCLEOTIDE SEQUENCE [LARGE SCALE GENOMIC DNA]</scope>
    <source>
        <strain evidence="9">CIP 104772 / 73</strain>
    </source>
</reference>
<feature type="domain" description="ABC transporter" evidence="7">
    <location>
        <begin position="3"/>
        <end position="228"/>
    </location>
</feature>
<evidence type="ECO:0000256" key="4">
    <source>
        <dbReference type="ARBA" id="ARBA00022840"/>
    </source>
</evidence>
<dbReference type="Pfam" id="PF00005">
    <property type="entry name" value="ABC_tran"/>
    <property type="match status" value="1"/>
</dbReference>
<dbReference type="PROSITE" id="PS00211">
    <property type="entry name" value="ABC_TRANSPORTER_1"/>
    <property type="match status" value="1"/>
</dbReference>
<dbReference type="GO" id="GO:0006829">
    <property type="term" value="P:zinc ion transport"/>
    <property type="evidence" value="ECO:0007669"/>
    <property type="project" value="UniProtKB-KW"/>
</dbReference>
<evidence type="ECO:0000313" key="9">
    <source>
        <dbReference type="Proteomes" id="UP000009101"/>
    </source>
</evidence>
<name>E6YIR9_BARC7</name>
<dbReference type="GO" id="GO:0016887">
    <property type="term" value="F:ATP hydrolysis activity"/>
    <property type="evidence" value="ECO:0007669"/>
    <property type="project" value="InterPro"/>
</dbReference>
<evidence type="ECO:0000256" key="3">
    <source>
        <dbReference type="ARBA" id="ARBA00022741"/>
    </source>
</evidence>
<proteinExistence type="inferred from homology"/>
<dbReference type="PANTHER" id="PTHR42734:SF5">
    <property type="entry name" value="IRON TRANSPORT SYSTEM ATP-BINDING PROTEIN HI_0361-RELATED"/>
    <property type="match status" value="1"/>
</dbReference>
<keyword evidence="4 8" id="KW-0067">ATP-binding</keyword>
<dbReference type="Proteomes" id="UP000009101">
    <property type="component" value="Chromosome"/>
</dbReference>
<protein>
    <submittedName>
        <fullName evidence="8">ABC transporter, ATP-binding protein</fullName>
    </submittedName>
</protein>
<keyword evidence="5" id="KW-0864">Zinc transport</keyword>
<dbReference type="STRING" id="696125.BARCL_1076"/>
<keyword evidence="5" id="KW-0862">Zinc</keyword>
<dbReference type="OrthoDB" id="9806726at2"/>
<comment type="similarity">
    <text evidence="1">Belongs to the ABC transporter superfamily.</text>
</comment>
<evidence type="ECO:0000256" key="6">
    <source>
        <dbReference type="ARBA" id="ARBA00023065"/>
    </source>
</evidence>
<dbReference type="PANTHER" id="PTHR42734">
    <property type="entry name" value="METAL TRANSPORT SYSTEM ATP-BINDING PROTEIN TM_0124-RELATED"/>
    <property type="match status" value="1"/>
</dbReference>
<reference evidence="9" key="1">
    <citation type="submission" date="2009-11" db="EMBL/GenBank/DDBJ databases">
        <title>Genome sequencing of Bartonella species and comparative genomics.</title>
        <authorList>
            <person name="Engel P."/>
            <person name="Salzburger W."/>
            <person name="Marius L."/>
            <person name="Chao-Chin C."/>
            <person name="Soichi M."/>
            <person name="Christa L."/>
            <person name="Alexandra C."/>
            <person name="Aurelie L."/>
            <person name="Claudine M."/>
            <person name="Stephan S.C."/>
            <person name="Christoph D."/>
        </authorList>
    </citation>
    <scope>NUCLEOTIDE SEQUENCE [LARGE SCALE GENOMIC DNA]</scope>
    <source>
        <strain evidence="9">CIP 104772 / 73</strain>
    </source>
</reference>
<dbReference type="InterPro" id="IPR017871">
    <property type="entry name" value="ABC_transporter-like_CS"/>
</dbReference>
<evidence type="ECO:0000259" key="7">
    <source>
        <dbReference type="PROSITE" id="PS50893"/>
    </source>
</evidence>
<evidence type="ECO:0000313" key="8">
    <source>
        <dbReference type="EMBL" id="CBI76757.1"/>
    </source>
</evidence>
<accession>E6YIR9</accession>
<dbReference type="KEGG" id="bcd:BARCL_1076"/>